<sequence>MKFETNNKPLSIFAYSSLTDIVMLLLIFFLLTSQFVIQTGVKIKLPSAKNNEQVAPAKLIVTITEGNQSFLGDEEISIERIAGRLDMLKRQTNESNLIIRADKSVNIDLIIKIIDAAKGVGIDKFTIETEKAEYE</sequence>
<dbReference type="GO" id="GO:0015031">
    <property type="term" value="P:protein transport"/>
    <property type="evidence" value="ECO:0007669"/>
    <property type="project" value="UniProtKB-KW"/>
</dbReference>
<dbReference type="OrthoDB" id="9793581at2"/>
<keyword evidence="4 7" id="KW-0812">Transmembrane</keyword>
<keyword evidence="3" id="KW-1003">Cell membrane</keyword>
<dbReference type="KEGG" id="mro:MROS_1998"/>
<dbReference type="AlphaFoldDB" id="I6Z7U0"/>
<comment type="similarity">
    <text evidence="2 7">Belongs to the ExbD/TolR family.</text>
</comment>
<dbReference type="PANTHER" id="PTHR30558">
    <property type="entry name" value="EXBD MEMBRANE COMPONENT OF PMF-DRIVEN MACROMOLECULE IMPORT SYSTEM"/>
    <property type="match status" value="1"/>
</dbReference>
<dbReference type="eggNOG" id="COG0848">
    <property type="taxonomic scope" value="Bacteria"/>
</dbReference>
<organism evidence="9 10">
    <name type="scientific">Melioribacter roseus (strain DSM 23840 / JCM 17771 / VKM B-2668 / P3M-2)</name>
    <dbReference type="NCBI Taxonomy" id="1191523"/>
    <lineage>
        <taxon>Bacteria</taxon>
        <taxon>Pseudomonadati</taxon>
        <taxon>Ignavibacteriota</taxon>
        <taxon>Ignavibacteria</taxon>
        <taxon>Ignavibacteriales</taxon>
        <taxon>Melioribacteraceae</taxon>
        <taxon>Melioribacter</taxon>
    </lineage>
</organism>
<evidence type="ECO:0000256" key="4">
    <source>
        <dbReference type="ARBA" id="ARBA00022692"/>
    </source>
</evidence>
<dbReference type="Proteomes" id="UP000009011">
    <property type="component" value="Chromosome"/>
</dbReference>
<dbReference type="Gene3D" id="3.30.420.270">
    <property type="match status" value="1"/>
</dbReference>
<dbReference type="PANTHER" id="PTHR30558:SF13">
    <property type="entry name" value="BIOPOLYMER TRANSPORT PROTEIN EXBD2"/>
    <property type="match status" value="1"/>
</dbReference>
<keyword evidence="7" id="KW-0813">Transport</keyword>
<keyword evidence="7" id="KW-0653">Protein transport</keyword>
<dbReference type="GO" id="GO:0022857">
    <property type="term" value="F:transmembrane transporter activity"/>
    <property type="evidence" value="ECO:0007669"/>
    <property type="project" value="InterPro"/>
</dbReference>
<comment type="subcellular location">
    <subcellularLocation>
        <location evidence="1">Cell membrane</location>
        <topology evidence="1">Single-pass membrane protein</topology>
    </subcellularLocation>
    <subcellularLocation>
        <location evidence="7">Cell membrane</location>
        <topology evidence="7">Single-pass type II membrane protein</topology>
    </subcellularLocation>
</comment>
<dbReference type="Pfam" id="PF02472">
    <property type="entry name" value="ExbD"/>
    <property type="match status" value="1"/>
</dbReference>
<evidence type="ECO:0000256" key="1">
    <source>
        <dbReference type="ARBA" id="ARBA00004162"/>
    </source>
</evidence>
<keyword evidence="10" id="KW-1185">Reference proteome</keyword>
<evidence type="ECO:0000256" key="3">
    <source>
        <dbReference type="ARBA" id="ARBA00022475"/>
    </source>
</evidence>
<dbReference type="STRING" id="1191523.MROS_1998"/>
<evidence type="ECO:0000256" key="7">
    <source>
        <dbReference type="RuleBase" id="RU003879"/>
    </source>
</evidence>
<dbReference type="HOGENOM" id="CLU_085305_3_2_10"/>
<proteinExistence type="inferred from homology"/>
<evidence type="ECO:0000313" key="9">
    <source>
        <dbReference type="EMBL" id="AFN75230.1"/>
    </source>
</evidence>
<evidence type="ECO:0000313" key="10">
    <source>
        <dbReference type="Proteomes" id="UP000009011"/>
    </source>
</evidence>
<accession>I6Z7U0</accession>
<reference evidence="9 10" key="1">
    <citation type="journal article" date="2013" name="PLoS ONE">
        <title>Genomic analysis of Melioribacter roseus, facultatively anaerobic organotrophic bacterium representing a novel deep lineage within Bacteriodetes/Chlorobi group.</title>
        <authorList>
            <person name="Kadnikov V.V."/>
            <person name="Mardanov A.V."/>
            <person name="Podosokorskaya O.A."/>
            <person name="Gavrilov S.N."/>
            <person name="Kublanov I.V."/>
            <person name="Beletsky A.V."/>
            <person name="Bonch-Osmolovskaya E.A."/>
            <person name="Ravin N.V."/>
        </authorList>
    </citation>
    <scope>NUCLEOTIDE SEQUENCE [LARGE SCALE GENOMIC DNA]</scope>
    <source>
        <strain evidence="10">JCM 17771 / P3M-2</strain>
    </source>
</reference>
<evidence type="ECO:0000256" key="6">
    <source>
        <dbReference type="ARBA" id="ARBA00023136"/>
    </source>
</evidence>
<gene>
    <name evidence="9" type="ordered locus">MROS_1998</name>
</gene>
<evidence type="ECO:0000256" key="5">
    <source>
        <dbReference type="ARBA" id="ARBA00022989"/>
    </source>
</evidence>
<evidence type="ECO:0000256" key="8">
    <source>
        <dbReference type="SAM" id="Phobius"/>
    </source>
</evidence>
<dbReference type="RefSeq" id="WP_014856662.1">
    <property type="nucleotide sequence ID" value="NC_018178.1"/>
</dbReference>
<keyword evidence="6 8" id="KW-0472">Membrane</keyword>
<dbReference type="GO" id="GO:0005886">
    <property type="term" value="C:plasma membrane"/>
    <property type="evidence" value="ECO:0007669"/>
    <property type="project" value="UniProtKB-SubCell"/>
</dbReference>
<name>I6Z7U0_MELRP</name>
<feature type="transmembrane region" description="Helical" evidence="8">
    <location>
        <begin position="12"/>
        <end position="37"/>
    </location>
</feature>
<evidence type="ECO:0000256" key="2">
    <source>
        <dbReference type="ARBA" id="ARBA00005811"/>
    </source>
</evidence>
<dbReference type="InterPro" id="IPR003400">
    <property type="entry name" value="ExbD"/>
</dbReference>
<dbReference type="EMBL" id="CP003557">
    <property type="protein sequence ID" value="AFN75230.1"/>
    <property type="molecule type" value="Genomic_DNA"/>
</dbReference>
<keyword evidence="5 8" id="KW-1133">Transmembrane helix</keyword>
<protein>
    <submittedName>
        <fullName evidence="9">Biopolymer transport protein ExbD/TolR</fullName>
    </submittedName>
</protein>